<dbReference type="SUPFAM" id="SSF48452">
    <property type="entry name" value="TPR-like"/>
    <property type="match status" value="1"/>
</dbReference>
<evidence type="ECO:0000313" key="2">
    <source>
        <dbReference type="Proteomes" id="UP001610063"/>
    </source>
</evidence>
<accession>A0ABW7N3W9</accession>
<dbReference type="RefSeq" id="WP_395416039.1">
    <property type="nucleotide sequence ID" value="NZ_JBIPKE010000011.1"/>
</dbReference>
<comment type="caution">
    <text evidence="1">The sequence shown here is derived from an EMBL/GenBank/DDBJ whole genome shotgun (WGS) entry which is preliminary data.</text>
</comment>
<protein>
    <submittedName>
        <fullName evidence="1">Tetratricopeptide repeat protein</fullName>
    </submittedName>
</protein>
<sequence>MRHFVLILFILSTHLSFGQMDSLRTYYQLSIEAYKAGEYGDFLRYTVRANEIRPNHPALAYNLASAYAVNNRKEEAVSALSTFLRMNASLDYQKDSDFDSLRGYEPYEQLVEQVAQSTKKMTNAQVAFKLSQKENHYESMTYDAGSETFFLGTINTRRIMKYKSGAVEQFLGDEPLLYSIMGLDIDPESNMLWICSAALPEMQGYSDTLQNRSSVFGLELTTGKVKFSYPIPEAILGDLISTGNGAALASDGLGNKLYELRPDGFSVFADLSGTLLNLQGLSKSENQLYISDYLTGLYSLNLKTKSLKKLRDNDLYSEKGTDGLLSYQGHLIGFQNGTQPKRVTGVRFDAHKAVQMKLIEQNSSLKGEPTQGVISGNTLYYIATSAWDAYEDGKYQPDTAADLEIRTLDLVQFLIE</sequence>
<evidence type="ECO:0000313" key="1">
    <source>
        <dbReference type="EMBL" id="MFH6982292.1"/>
    </source>
</evidence>
<gene>
    <name evidence="1" type="ORF">ACHKAR_02525</name>
</gene>
<proteinExistence type="predicted"/>
<dbReference type="Proteomes" id="UP001610063">
    <property type="component" value="Unassembled WGS sequence"/>
</dbReference>
<dbReference type="SUPFAM" id="SSF63825">
    <property type="entry name" value="YWTD domain"/>
    <property type="match status" value="1"/>
</dbReference>
<reference evidence="1 2" key="1">
    <citation type="journal article" date="2013" name="Int. J. Syst. Evol. Microbiol.">
        <title>Marinoscillum luteum sp. nov., isolated from marine sediment.</title>
        <authorList>
            <person name="Cha I.T."/>
            <person name="Park S.J."/>
            <person name="Kim S.J."/>
            <person name="Kim J.G."/>
            <person name="Jung M.Y."/>
            <person name="Shin K.S."/>
            <person name="Kwon K.K."/>
            <person name="Yang S.H."/>
            <person name="Seo Y.S."/>
            <person name="Rhee S.K."/>
        </authorList>
    </citation>
    <scope>NUCLEOTIDE SEQUENCE [LARGE SCALE GENOMIC DNA]</scope>
    <source>
        <strain evidence="1 2">KCTC 23939</strain>
    </source>
</reference>
<dbReference type="NCBIfam" id="NF047558">
    <property type="entry name" value="TPR_END_plus"/>
    <property type="match status" value="1"/>
</dbReference>
<dbReference type="Gene3D" id="1.25.40.10">
    <property type="entry name" value="Tetratricopeptide repeat domain"/>
    <property type="match status" value="1"/>
</dbReference>
<name>A0ABW7N3W9_9BACT</name>
<dbReference type="InterPro" id="IPR011990">
    <property type="entry name" value="TPR-like_helical_dom_sf"/>
</dbReference>
<dbReference type="EMBL" id="JBIPKE010000011">
    <property type="protein sequence ID" value="MFH6982292.1"/>
    <property type="molecule type" value="Genomic_DNA"/>
</dbReference>
<organism evidence="1 2">
    <name type="scientific">Marinoscillum luteum</name>
    <dbReference type="NCBI Taxonomy" id="861051"/>
    <lineage>
        <taxon>Bacteria</taxon>
        <taxon>Pseudomonadati</taxon>
        <taxon>Bacteroidota</taxon>
        <taxon>Cytophagia</taxon>
        <taxon>Cytophagales</taxon>
        <taxon>Reichenbachiellaceae</taxon>
        <taxon>Marinoscillum</taxon>
    </lineage>
</organism>
<keyword evidence="2" id="KW-1185">Reference proteome</keyword>